<evidence type="ECO:0000256" key="2">
    <source>
        <dbReference type="ARBA" id="ARBA00022603"/>
    </source>
</evidence>
<proteinExistence type="inferred from homology"/>
<dbReference type="Pfam" id="PF01555">
    <property type="entry name" value="N6_N4_Mtase"/>
    <property type="match status" value="1"/>
</dbReference>
<evidence type="ECO:0000256" key="5">
    <source>
        <dbReference type="ARBA" id="ARBA00022747"/>
    </source>
</evidence>
<geneLocation type="plasmid" evidence="8 9">
    <name>unnamed</name>
</geneLocation>
<keyword evidence="4" id="KW-0949">S-adenosyl-L-methionine</keyword>
<reference evidence="8 9" key="1">
    <citation type="submission" date="2020-12" db="EMBL/GenBank/DDBJ databases">
        <title>FDA dAtabase for Regulatory Grade micrObial Sequences (FDA-ARGOS): Supporting development and validation of Infectious Disease Dx tests.</title>
        <authorList>
            <person name="Nelson B."/>
            <person name="Plummer A."/>
            <person name="Tallon L."/>
            <person name="Sadzewicz L."/>
            <person name="Zhao X."/>
            <person name="Boylan J."/>
            <person name="Ott S."/>
            <person name="Bowen H."/>
            <person name="Vavikolanu K."/>
            <person name="Mehta A."/>
            <person name="Aluvathingal J."/>
            <person name="Nadendla S."/>
            <person name="Myers T."/>
            <person name="Yan Y."/>
            <person name="Sichtig H."/>
        </authorList>
    </citation>
    <scope>NUCLEOTIDE SEQUENCE [LARGE SCALE GENOMIC DNA]</scope>
    <source>
        <strain evidence="8 9">FDAARGOS_899</strain>
        <plasmid evidence="8 9">unnamed</plasmid>
    </source>
</reference>
<evidence type="ECO:0000256" key="1">
    <source>
        <dbReference type="ARBA" id="ARBA00010203"/>
    </source>
</evidence>
<dbReference type="InterPro" id="IPR029063">
    <property type="entry name" value="SAM-dependent_MTases_sf"/>
</dbReference>
<evidence type="ECO:0000256" key="3">
    <source>
        <dbReference type="ARBA" id="ARBA00022679"/>
    </source>
</evidence>
<dbReference type="InterPro" id="IPR017985">
    <property type="entry name" value="MeTrfase_CN4_CS"/>
</dbReference>
<dbReference type="REBASE" id="457707">
    <property type="entry name" value="M.Bhu899ORF680P"/>
</dbReference>
<accession>A0A7T2TY22</accession>
<sequence>MRDWIDHCHFGDCRELMRVMIADGVKVQTIVTSPPYWGLRDYGVDGQIGRESTLREFIDTLVEVFDLARQLLADDGTAWVNMGDSYAGSRGGGAPSVTSTLAGNGHVGGGPKLRGITAGRRRDDAPVSRFDVRVEGLKPKDLVGQPWRLAFALQDAGWYLRQDIVWCLSGGAWVYRFKSGPPTRPEHDVLENFMPACAPCNIDKHAMPLEGWRAKLSRTLDVLNRNYPTYRHARRFGLLTETPAPIIFYFERVAADAGGAGASR</sequence>
<comment type="similarity">
    <text evidence="1">Belongs to the N(4)/N(6)-methyltransferase family. N(4) subfamily.</text>
</comment>
<dbReference type="InterPro" id="IPR002941">
    <property type="entry name" value="DNA_methylase_N4/N6"/>
</dbReference>
<dbReference type="SUPFAM" id="SSF53335">
    <property type="entry name" value="S-adenosyl-L-methionine-dependent methyltransferases"/>
    <property type="match status" value="1"/>
</dbReference>
<keyword evidence="2 8" id="KW-0489">Methyltransferase</keyword>
<evidence type="ECO:0000256" key="7">
    <source>
        <dbReference type="ARBA" id="ARBA00049120"/>
    </source>
</evidence>
<evidence type="ECO:0000313" key="9">
    <source>
        <dbReference type="Proteomes" id="UP000594943"/>
    </source>
</evidence>
<keyword evidence="6" id="KW-0238">DNA-binding</keyword>
<dbReference type="EMBL" id="CP065685">
    <property type="protein sequence ID" value="QPS42061.1"/>
    <property type="molecule type" value="Genomic_DNA"/>
</dbReference>
<keyword evidence="8" id="KW-0614">Plasmid</keyword>
<evidence type="ECO:0000256" key="6">
    <source>
        <dbReference type="ARBA" id="ARBA00023125"/>
    </source>
</evidence>
<name>A0A7U4P7T9_9BURK</name>
<dbReference type="PROSITE" id="PS00093">
    <property type="entry name" value="N4_MTASE"/>
    <property type="match status" value="1"/>
</dbReference>
<dbReference type="GO" id="GO:0032259">
    <property type="term" value="P:methylation"/>
    <property type="evidence" value="ECO:0007669"/>
    <property type="project" value="UniProtKB-KW"/>
</dbReference>
<evidence type="ECO:0000256" key="4">
    <source>
        <dbReference type="ARBA" id="ARBA00022691"/>
    </source>
</evidence>
<dbReference type="GO" id="GO:0015667">
    <property type="term" value="F:site-specific DNA-methyltransferase (cytosine-N4-specific) activity"/>
    <property type="evidence" value="ECO:0007669"/>
    <property type="project" value="UniProtKB-EC"/>
</dbReference>
<gene>
    <name evidence="8" type="ORF">I6G56_00680</name>
</gene>
<dbReference type="InterPro" id="IPR001091">
    <property type="entry name" value="RM_Methyltransferase"/>
</dbReference>
<dbReference type="KEGG" id="bhg:I6G56_00680"/>
<dbReference type="GO" id="GO:0008170">
    <property type="term" value="F:N-methyltransferase activity"/>
    <property type="evidence" value="ECO:0007669"/>
    <property type="project" value="InterPro"/>
</dbReference>
<keyword evidence="3 8" id="KW-0808">Transferase</keyword>
<dbReference type="REBASE" id="136895">
    <property type="entry name" value="M.Bsp5365ORF18570P"/>
</dbReference>
<dbReference type="AlphaFoldDB" id="A0A7U4P7T9"/>
<dbReference type="Proteomes" id="UP000594943">
    <property type="component" value="Plasmid unnamed"/>
</dbReference>
<dbReference type="GO" id="GO:0003677">
    <property type="term" value="F:DNA binding"/>
    <property type="evidence" value="ECO:0007669"/>
    <property type="project" value="UniProtKB-KW"/>
</dbReference>
<keyword evidence="5" id="KW-0680">Restriction system</keyword>
<organism evidence="8 9">
    <name type="scientific">Burkholderia humptydooensis</name>
    <dbReference type="NCBI Taxonomy" id="430531"/>
    <lineage>
        <taxon>Bacteria</taxon>
        <taxon>Pseudomonadati</taxon>
        <taxon>Pseudomonadota</taxon>
        <taxon>Betaproteobacteria</taxon>
        <taxon>Burkholderiales</taxon>
        <taxon>Burkholderiaceae</taxon>
        <taxon>Burkholderia</taxon>
        <taxon>pseudomallei group</taxon>
    </lineage>
</organism>
<protein>
    <submittedName>
        <fullName evidence="8">Site-specific DNA-methyltransferase</fullName>
    </submittedName>
</protein>
<dbReference type="GO" id="GO:0009307">
    <property type="term" value="P:DNA restriction-modification system"/>
    <property type="evidence" value="ECO:0007669"/>
    <property type="project" value="UniProtKB-KW"/>
</dbReference>
<evidence type="ECO:0000313" key="8">
    <source>
        <dbReference type="EMBL" id="QPS42061.1"/>
    </source>
</evidence>
<dbReference type="Gene3D" id="3.40.50.150">
    <property type="entry name" value="Vaccinia Virus protein VP39"/>
    <property type="match status" value="1"/>
</dbReference>
<comment type="catalytic activity">
    <reaction evidence="7">
        <text>a 2'-deoxycytidine in DNA + S-adenosyl-L-methionine = an N(4)-methyl-2'-deoxycytidine in DNA + S-adenosyl-L-homocysteine + H(+)</text>
        <dbReference type="Rhea" id="RHEA:16857"/>
        <dbReference type="Rhea" id="RHEA-COMP:11369"/>
        <dbReference type="Rhea" id="RHEA-COMP:13674"/>
        <dbReference type="ChEBI" id="CHEBI:15378"/>
        <dbReference type="ChEBI" id="CHEBI:57856"/>
        <dbReference type="ChEBI" id="CHEBI:59789"/>
        <dbReference type="ChEBI" id="CHEBI:85452"/>
        <dbReference type="ChEBI" id="CHEBI:137933"/>
        <dbReference type="EC" id="2.1.1.113"/>
    </reaction>
</comment>
<dbReference type="PRINTS" id="PR00508">
    <property type="entry name" value="S21N4MTFRASE"/>
</dbReference>
<accession>A0A7U4P7T9</accession>